<accession>A0A370HD12</accession>
<dbReference type="AlphaFoldDB" id="A0A370HD12"/>
<dbReference type="RefSeq" id="WP_114772170.1">
    <property type="nucleotide sequence ID" value="NZ_QQBB01000010.1"/>
</dbReference>
<keyword evidence="3" id="KW-1185">Reference proteome</keyword>
<reference evidence="2 3" key="1">
    <citation type="submission" date="2018-07" db="EMBL/GenBank/DDBJ databases">
        <title>Genomic Encyclopedia of Type Strains, Phase IV (KMG-IV): sequencing the most valuable type-strain genomes for metagenomic binning, comparative biology and taxonomic classification.</title>
        <authorList>
            <person name="Goeker M."/>
        </authorList>
    </citation>
    <scope>NUCLEOTIDE SEQUENCE [LARGE SCALE GENOMIC DNA]</scope>
    <source>
        <strain evidence="2 3">DSM 14364</strain>
    </source>
</reference>
<dbReference type="EMBL" id="QQBB01000010">
    <property type="protein sequence ID" value="RDI55118.1"/>
    <property type="molecule type" value="Genomic_DNA"/>
</dbReference>
<organism evidence="2 3">
    <name type="scientific">Microvirga subterranea</name>
    <dbReference type="NCBI Taxonomy" id="186651"/>
    <lineage>
        <taxon>Bacteria</taxon>
        <taxon>Pseudomonadati</taxon>
        <taxon>Pseudomonadota</taxon>
        <taxon>Alphaproteobacteria</taxon>
        <taxon>Hyphomicrobiales</taxon>
        <taxon>Methylobacteriaceae</taxon>
        <taxon>Microvirga</taxon>
    </lineage>
</organism>
<proteinExistence type="predicted"/>
<name>A0A370HD12_9HYPH</name>
<protein>
    <submittedName>
        <fullName evidence="2">Uncharacterized protein</fullName>
    </submittedName>
</protein>
<keyword evidence="1" id="KW-0812">Transmembrane</keyword>
<keyword evidence="1" id="KW-0472">Membrane</keyword>
<comment type="caution">
    <text evidence="2">The sequence shown here is derived from an EMBL/GenBank/DDBJ whole genome shotgun (WGS) entry which is preliminary data.</text>
</comment>
<dbReference type="Proteomes" id="UP000254925">
    <property type="component" value="Unassembled WGS sequence"/>
</dbReference>
<dbReference type="OrthoDB" id="8019657at2"/>
<keyword evidence="1" id="KW-1133">Transmembrane helix</keyword>
<evidence type="ECO:0000313" key="3">
    <source>
        <dbReference type="Proteomes" id="UP000254925"/>
    </source>
</evidence>
<evidence type="ECO:0000313" key="2">
    <source>
        <dbReference type="EMBL" id="RDI55118.1"/>
    </source>
</evidence>
<evidence type="ECO:0000256" key="1">
    <source>
        <dbReference type="SAM" id="Phobius"/>
    </source>
</evidence>
<gene>
    <name evidence="2" type="ORF">DES45_11062</name>
</gene>
<feature type="transmembrane region" description="Helical" evidence="1">
    <location>
        <begin position="36"/>
        <end position="56"/>
    </location>
</feature>
<sequence length="87" mass="9094">MSHVRLLYIAAMIVTGVVIGWVAAQNPSWQHAAITPAAWPLAVSLVLDVAIGQAAAHGKTQPLTMTDRFVGVLGAGLIVTAFLAYRG</sequence>
<feature type="transmembrane region" description="Helical" evidence="1">
    <location>
        <begin position="68"/>
        <end position="85"/>
    </location>
</feature>
<feature type="transmembrane region" description="Helical" evidence="1">
    <location>
        <begin position="6"/>
        <end position="24"/>
    </location>
</feature>